<evidence type="ECO:0000256" key="4">
    <source>
        <dbReference type="ARBA" id="ARBA00022729"/>
    </source>
</evidence>
<dbReference type="SUPFAM" id="SSF53850">
    <property type="entry name" value="Periplasmic binding protein-like II"/>
    <property type="match status" value="2"/>
</dbReference>
<gene>
    <name evidence="7" type="ORF">ATO3_10770</name>
</gene>
<dbReference type="GO" id="GO:0015833">
    <property type="term" value="P:peptide transport"/>
    <property type="evidence" value="ECO:0007669"/>
    <property type="project" value="TreeGrafter"/>
</dbReference>
<protein>
    <submittedName>
        <fullName evidence="7">Twin-arginine translocation pathway signal protein</fullName>
    </submittedName>
</protein>
<dbReference type="InterPro" id="IPR006311">
    <property type="entry name" value="TAT_signal"/>
</dbReference>
<dbReference type="AlphaFoldDB" id="A0A225NRB1"/>
<dbReference type="PROSITE" id="PS51318">
    <property type="entry name" value="TAT"/>
    <property type="match status" value="1"/>
</dbReference>
<evidence type="ECO:0000256" key="3">
    <source>
        <dbReference type="ARBA" id="ARBA00022448"/>
    </source>
</evidence>
<feature type="signal peptide" evidence="5">
    <location>
        <begin position="1"/>
        <end position="32"/>
    </location>
</feature>
<comment type="similarity">
    <text evidence="2">Belongs to the bacterial solute-binding protein 5 family.</text>
</comment>
<keyword evidence="4 5" id="KW-0732">Signal</keyword>
<dbReference type="PANTHER" id="PTHR30290:SF9">
    <property type="entry name" value="OLIGOPEPTIDE-BINDING PROTEIN APPA"/>
    <property type="match status" value="1"/>
</dbReference>
<dbReference type="Gene3D" id="3.10.105.10">
    <property type="entry name" value="Dipeptide-binding Protein, Domain 3"/>
    <property type="match status" value="2"/>
</dbReference>
<evidence type="ECO:0000259" key="6">
    <source>
        <dbReference type="Pfam" id="PF00496"/>
    </source>
</evidence>
<evidence type="ECO:0000313" key="7">
    <source>
        <dbReference type="EMBL" id="OWU75012.1"/>
    </source>
</evidence>
<feature type="chain" id="PRO_5013347746" evidence="5">
    <location>
        <begin position="33"/>
        <end position="560"/>
    </location>
</feature>
<feature type="domain" description="Solute-binding protein family 5" evidence="6">
    <location>
        <begin position="257"/>
        <end position="547"/>
    </location>
</feature>
<dbReference type="RefSeq" id="WP_088649844.1">
    <property type="nucleotide sequence ID" value="NZ_AQQR01000003.1"/>
</dbReference>
<evidence type="ECO:0000256" key="1">
    <source>
        <dbReference type="ARBA" id="ARBA00004418"/>
    </source>
</evidence>
<comment type="subcellular location">
    <subcellularLocation>
        <location evidence="1">Periplasm</location>
    </subcellularLocation>
</comment>
<reference evidence="7 8" key="1">
    <citation type="submission" date="2013-04" db="EMBL/GenBank/DDBJ databases">
        <title>Oceanicola sp. 22II1-22F33 Genome Sequencing.</title>
        <authorList>
            <person name="Lai Q."/>
            <person name="Li G."/>
            <person name="Shao Z."/>
        </authorList>
    </citation>
    <scope>NUCLEOTIDE SEQUENCE [LARGE SCALE GENOMIC DNA]</scope>
    <source>
        <strain evidence="7 8">22II1-22F33</strain>
    </source>
</reference>
<dbReference type="PANTHER" id="PTHR30290">
    <property type="entry name" value="PERIPLASMIC BINDING COMPONENT OF ABC TRANSPORTER"/>
    <property type="match status" value="1"/>
</dbReference>
<dbReference type="InterPro" id="IPR039424">
    <property type="entry name" value="SBP_5"/>
</dbReference>
<dbReference type="EMBL" id="AQQR01000003">
    <property type="protein sequence ID" value="OWU75012.1"/>
    <property type="molecule type" value="Genomic_DNA"/>
</dbReference>
<dbReference type="CDD" id="cd00995">
    <property type="entry name" value="PBP2_NikA_DppA_OppA_like"/>
    <property type="match status" value="1"/>
</dbReference>
<proteinExistence type="inferred from homology"/>
<name>A0A225NRB1_9RHOB</name>
<dbReference type="OrthoDB" id="9801912at2"/>
<dbReference type="Pfam" id="PF00496">
    <property type="entry name" value="SBP_bac_5"/>
    <property type="match status" value="1"/>
</dbReference>
<evidence type="ECO:0000256" key="5">
    <source>
        <dbReference type="SAM" id="SignalP"/>
    </source>
</evidence>
<evidence type="ECO:0000313" key="8">
    <source>
        <dbReference type="Proteomes" id="UP000215377"/>
    </source>
</evidence>
<dbReference type="GO" id="GO:1904680">
    <property type="term" value="F:peptide transmembrane transporter activity"/>
    <property type="evidence" value="ECO:0007669"/>
    <property type="project" value="TreeGrafter"/>
</dbReference>
<comment type="caution">
    <text evidence="7">The sequence shown here is derived from an EMBL/GenBank/DDBJ whole genome shotgun (WGS) entry which is preliminary data.</text>
</comment>
<keyword evidence="8" id="KW-1185">Reference proteome</keyword>
<accession>A0A225NRB1</accession>
<dbReference type="Proteomes" id="UP000215377">
    <property type="component" value="Unassembled WGS sequence"/>
</dbReference>
<keyword evidence="3" id="KW-0813">Transport</keyword>
<organism evidence="7 8">
    <name type="scientific">Marinibacterium profundimaris</name>
    <dbReference type="NCBI Taxonomy" id="1679460"/>
    <lineage>
        <taxon>Bacteria</taxon>
        <taxon>Pseudomonadati</taxon>
        <taxon>Pseudomonadota</taxon>
        <taxon>Alphaproteobacteria</taxon>
        <taxon>Rhodobacterales</taxon>
        <taxon>Paracoccaceae</taxon>
        <taxon>Marinibacterium</taxon>
    </lineage>
</organism>
<evidence type="ECO:0000256" key="2">
    <source>
        <dbReference type="ARBA" id="ARBA00005695"/>
    </source>
</evidence>
<dbReference type="InterPro" id="IPR000914">
    <property type="entry name" value="SBP_5_dom"/>
</dbReference>
<sequence>MRNSLKRRGVLRCTAAIGLALGLGGVAATAQAEGDPVRAIELHSRTQAANPQQYQAAELIAQIWGDLGLDVSVNALPNTQLSDVVWYNRDTWDVTMWQMVGRPERSDPDEFVYNLFHSSTAPTGYNFVGWTNDEYDKIAEEQRLVIDPDKRLELITKAQELVNENQPYAFLVYPTKVFAFDKTVFDETTVTEQPGLGIKNFHTFTDITPLGEQTDLIMNSSNELNALNPFYISGASDSWMTELIWDRMMRIGSDGLPKPWAAETVEWNDDGTVLTMTLRDGMTWHDGEPVTVEDVVFSFTAPQQDMVAPMYQPFVSGITSIETPDDKTVVMTLDKPNAAFETSTLSKLNLVPKHVWGPIIDGLAEGESAESVLEETRIGSGPFKFDRWATQQEVVLDANPDHWAAPKIDRLILRVVLNVEAALGMLRSGEMNFMSDYTGDPQLLIEAADADGDLAVVESVDIGFQYVAFNARRAPFDDPAFRKALSTAINRELIRKAAWNGFAQTANSHVSPALSYWHATSTDDMETGMDLAKQMLSDAGYTIVDGKLHYPDGVTDQYAD</sequence>
<dbReference type="Gene3D" id="3.40.190.10">
    <property type="entry name" value="Periplasmic binding protein-like II"/>
    <property type="match status" value="2"/>
</dbReference>